<reference evidence="2" key="2">
    <citation type="submission" date="2013-05" db="EMBL/GenBank/DDBJ databases">
        <title>The genome and transcriptome of Haemonchus contortus: a key model parasite for drug and vaccine discovery.</title>
        <authorList>
            <person name="Laing R."/>
            <person name="Kikuchi T."/>
            <person name="Martinelli A."/>
            <person name="Tsai I.J."/>
            <person name="Beech R.N."/>
            <person name="Redman E."/>
            <person name="Holroyd N."/>
            <person name="Bartley D.J."/>
            <person name="Beasley H."/>
            <person name="Britton C."/>
            <person name="Curran D."/>
            <person name="Devaney E."/>
            <person name="Gilabert A."/>
            <person name="Jackson F."/>
            <person name="Hunt M."/>
            <person name="Johnston S."/>
            <person name="Kryukov I."/>
            <person name="Li K."/>
            <person name="Morrison A.A."/>
            <person name="Reid A.J."/>
            <person name="Sargison N."/>
            <person name="Saunders G."/>
            <person name="Wasmuth J.D."/>
            <person name="Wolstenholme A."/>
            <person name="Berriman M."/>
            <person name="Gilleard J.S."/>
            <person name="Cotton J.A."/>
        </authorList>
    </citation>
    <scope>NUCLEOTIDE SEQUENCE [LARGE SCALE GENOMIC DNA]</scope>
    <source>
        <strain evidence="2">ISE/inbred ISE</strain>
    </source>
</reference>
<proteinExistence type="predicted"/>
<feature type="region of interest" description="Disordered" evidence="1">
    <location>
        <begin position="62"/>
        <end position="100"/>
    </location>
</feature>
<protein>
    <submittedName>
        <fullName evidence="2">Uncharacterized protein</fullName>
    </submittedName>
</protein>
<feature type="compositionally biased region" description="Polar residues" evidence="1">
    <location>
        <begin position="85"/>
        <end position="98"/>
    </location>
</feature>
<sequence length="302" mass="34848">MHQTLRSLMFAAYEREEEERQKAFADAQRIVSGTQIGLANVKDELDDECDLELEPRLDIKPIRRPVPVEPEPQSETDRLDIPDPSLQSRPVTRSSVRQQAVEDDEYVDEIVSDNEELFSAHEEKIKIQGDSMRTDDIAISEPSEAALDVDVEATIEDLKMMSLDDVCTRMAYYVYTSLANGNFKHSPSWYYSMLLTCQQALATHQFPRPHPHFDVERELDKLCDDVEEEFRDENHRNLRKFDKRNTKFTKEGGDKFECLYPVATEDMRSNPILLTGVSGNVGVFFKLVVQKTHMIDEESCYQ</sequence>
<feature type="non-terminal residue" evidence="2">
    <location>
        <position position="302"/>
    </location>
</feature>
<evidence type="ECO:0000313" key="2">
    <source>
        <dbReference type="EMBL" id="CDL94446.1"/>
    </source>
</evidence>
<dbReference type="AlphaFoldDB" id="W6NBH4"/>
<reference evidence="2" key="1">
    <citation type="submission" date="2013-03" db="EMBL/GenBank/DDBJ databases">
        <authorList>
            <person name="Aslett M."/>
        </authorList>
    </citation>
    <scope>NUCLEOTIDE SEQUENCE [LARGE SCALE GENOMIC DNA]</scope>
    <source>
        <strain evidence="2">ISE/inbred ISE</strain>
    </source>
</reference>
<organism evidence="2">
    <name type="scientific">Haemonchus contortus</name>
    <name type="common">Barber pole worm</name>
    <dbReference type="NCBI Taxonomy" id="6289"/>
    <lineage>
        <taxon>Eukaryota</taxon>
        <taxon>Metazoa</taxon>
        <taxon>Ecdysozoa</taxon>
        <taxon>Nematoda</taxon>
        <taxon>Chromadorea</taxon>
        <taxon>Rhabditida</taxon>
        <taxon>Rhabditina</taxon>
        <taxon>Rhabditomorpha</taxon>
        <taxon>Strongyloidea</taxon>
        <taxon>Trichostrongylidae</taxon>
        <taxon>Haemonchus</taxon>
    </lineage>
</organism>
<accession>W6NBH4</accession>
<dbReference type="EMBL" id="CAVP010058332">
    <property type="protein sequence ID" value="CDL94446.1"/>
    <property type="molecule type" value="Genomic_DNA"/>
</dbReference>
<evidence type="ECO:0000256" key="1">
    <source>
        <dbReference type="SAM" id="MobiDB-lite"/>
    </source>
</evidence>
<name>W6NBH4_HAECO</name>
<comment type="caution">
    <text evidence="2">The sequence shown here is derived from an EMBL/GenBank/DDBJ whole genome shotgun (WGS) entry which is preliminary data.</text>
</comment>
<gene>
    <name evidence="2" type="ORF">HCOI_00944000</name>
</gene>